<keyword evidence="4" id="KW-0235">DNA replication</keyword>
<dbReference type="RefSeq" id="XP_062722805.1">
    <property type="nucleotide sequence ID" value="XM_062862116.1"/>
</dbReference>
<evidence type="ECO:0000256" key="4">
    <source>
        <dbReference type="ARBA" id="ARBA00022705"/>
    </source>
</evidence>
<evidence type="ECO:0000256" key="7">
    <source>
        <dbReference type="ARBA" id="ARBA00022833"/>
    </source>
</evidence>
<evidence type="ECO:0000256" key="2">
    <source>
        <dbReference type="ARBA" id="ARBA00005334"/>
    </source>
</evidence>
<feature type="domain" description="PHD-type" evidence="12">
    <location>
        <begin position="332"/>
        <end position="382"/>
    </location>
</feature>
<dbReference type="PROSITE" id="PS01359">
    <property type="entry name" value="ZF_PHD_1"/>
    <property type="match status" value="1"/>
</dbReference>
<organism evidence="13 14">
    <name type="scientific">Chaetomium strumarium</name>
    <dbReference type="NCBI Taxonomy" id="1170767"/>
    <lineage>
        <taxon>Eukaryota</taxon>
        <taxon>Fungi</taxon>
        <taxon>Dikarya</taxon>
        <taxon>Ascomycota</taxon>
        <taxon>Pezizomycotina</taxon>
        <taxon>Sordariomycetes</taxon>
        <taxon>Sordariomycetidae</taxon>
        <taxon>Sordariales</taxon>
        <taxon>Chaetomiaceae</taxon>
        <taxon>Chaetomium</taxon>
    </lineage>
</organism>
<keyword evidence="8" id="KW-0238">DNA-binding</keyword>
<dbReference type="InterPro" id="IPR019786">
    <property type="entry name" value="Zinc_finger_PHD-type_CS"/>
</dbReference>
<feature type="region of interest" description="Disordered" evidence="11">
    <location>
        <begin position="1"/>
        <end position="328"/>
    </location>
</feature>
<dbReference type="SMART" id="SM00249">
    <property type="entry name" value="PHD"/>
    <property type="match status" value="1"/>
</dbReference>
<dbReference type="GeneID" id="87880945"/>
<reference evidence="13" key="1">
    <citation type="journal article" date="2023" name="Mol. Phylogenet. Evol.">
        <title>Genome-scale phylogeny and comparative genomics of the fungal order Sordariales.</title>
        <authorList>
            <person name="Hensen N."/>
            <person name="Bonometti L."/>
            <person name="Westerberg I."/>
            <person name="Brannstrom I.O."/>
            <person name="Guillou S."/>
            <person name="Cros-Aarteil S."/>
            <person name="Calhoun S."/>
            <person name="Haridas S."/>
            <person name="Kuo A."/>
            <person name="Mondo S."/>
            <person name="Pangilinan J."/>
            <person name="Riley R."/>
            <person name="LaButti K."/>
            <person name="Andreopoulos B."/>
            <person name="Lipzen A."/>
            <person name="Chen C."/>
            <person name="Yan M."/>
            <person name="Daum C."/>
            <person name="Ng V."/>
            <person name="Clum A."/>
            <person name="Steindorff A."/>
            <person name="Ohm R.A."/>
            <person name="Martin F."/>
            <person name="Silar P."/>
            <person name="Natvig D.O."/>
            <person name="Lalanne C."/>
            <person name="Gautier V."/>
            <person name="Ament-Velasquez S.L."/>
            <person name="Kruys A."/>
            <person name="Hutchinson M.I."/>
            <person name="Powell A.J."/>
            <person name="Barry K."/>
            <person name="Miller A.N."/>
            <person name="Grigoriev I.V."/>
            <person name="Debuchy R."/>
            <person name="Gladieux P."/>
            <person name="Hiltunen Thoren M."/>
            <person name="Johannesson H."/>
        </authorList>
    </citation>
    <scope>NUCLEOTIDE SEQUENCE</scope>
    <source>
        <strain evidence="13">CBS 333.67</strain>
    </source>
</reference>
<gene>
    <name evidence="13" type="ORF">B0T15DRAFT_162022</name>
</gene>
<evidence type="ECO:0000256" key="6">
    <source>
        <dbReference type="ARBA" id="ARBA00022771"/>
    </source>
</evidence>
<evidence type="ECO:0000256" key="5">
    <source>
        <dbReference type="ARBA" id="ARBA00022723"/>
    </source>
</evidence>
<dbReference type="InterPro" id="IPR019787">
    <property type="entry name" value="Znf_PHD-finger"/>
</dbReference>
<evidence type="ECO:0000259" key="12">
    <source>
        <dbReference type="PROSITE" id="PS50016"/>
    </source>
</evidence>
<dbReference type="PANTHER" id="PTHR12087">
    <property type="entry name" value="ORIGIN RECOGNITION COMPLEX SUBUNIT 4"/>
    <property type="match status" value="1"/>
</dbReference>
<feature type="compositionally biased region" description="Polar residues" evidence="11">
    <location>
        <begin position="94"/>
        <end position="105"/>
    </location>
</feature>
<dbReference type="SUPFAM" id="SSF57903">
    <property type="entry name" value="FYVE/PHD zinc finger"/>
    <property type="match status" value="1"/>
</dbReference>
<dbReference type="InterPro" id="IPR011011">
    <property type="entry name" value="Znf_FYVE_PHD"/>
</dbReference>
<dbReference type="InterPro" id="IPR016527">
    <property type="entry name" value="ORC4"/>
</dbReference>
<evidence type="ECO:0000313" key="13">
    <source>
        <dbReference type="EMBL" id="KAK3307025.1"/>
    </source>
</evidence>
<dbReference type="Gene3D" id="3.40.50.300">
    <property type="entry name" value="P-loop containing nucleotide triphosphate hydrolases"/>
    <property type="match status" value="1"/>
</dbReference>
<feature type="compositionally biased region" description="Basic and acidic residues" evidence="11">
    <location>
        <begin position="76"/>
        <end position="86"/>
    </location>
</feature>
<dbReference type="InterPro" id="IPR003959">
    <property type="entry name" value="ATPase_AAA_core"/>
</dbReference>
<dbReference type="PANTHER" id="PTHR12087:SF0">
    <property type="entry name" value="ORIGIN RECOGNITION COMPLEX SUBUNIT 4"/>
    <property type="match status" value="1"/>
</dbReference>
<evidence type="ECO:0000256" key="10">
    <source>
        <dbReference type="PROSITE-ProRule" id="PRU00146"/>
    </source>
</evidence>
<evidence type="ECO:0000256" key="1">
    <source>
        <dbReference type="ARBA" id="ARBA00004123"/>
    </source>
</evidence>
<dbReference type="SMART" id="SM00382">
    <property type="entry name" value="AAA"/>
    <property type="match status" value="1"/>
</dbReference>
<dbReference type="InterPro" id="IPR013083">
    <property type="entry name" value="Znf_RING/FYVE/PHD"/>
</dbReference>
<dbReference type="AlphaFoldDB" id="A0AAJ0M2V3"/>
<feature type="compositionally biased region" description="Basic and acidic residues" evidence="11">
    <location>
        <begin position="302"/>
        <end position="320"/>
    </location>
</feature>
<dbReference type="EMBL" id="JAUDZG010000003">
    <property type="protein sequence ID" value="KAK3307025.1"/>
    <property type="molecule type" value="Genomic_DNA"/>
</dbReference>
<evidence type="ECO:0000313" key="14">
    <source>
        <dbReference type="Proteomes" id="UP001273166"/>
    </source>
</evidence>
<dbReference type="InterPro" id="IPR027417">
    <property type="entry name" value="P-loop_NTPase"/>
</dbReference>
<accession>A0AAJ0M2V3</accession>
<dbReference type="InterPro" id="IPR001965">
    <property type="entry name" value="Znf_PHD"/>
</dbReference>
<keyword evidence="7" id="KW-0862">Zinc</keyword>
<proteinExistence type="inferred from homology"/>
<dbReference type="SUPFAM" id="SSF52540">
    <property type="entry name" value="P-loop containing nucleoside triphosphate hydrolases"/>
    <property type="match status" value="1"/>
</dbReference>
<evidence type="ECO:0000256" key="9">
    <source>
        <dbReference type="ARBA" id="ARBA00023242"/>
    </source>
</evidence>
<dbReference type="Pfam" id="PF13831">
    <property type="entry name" value="PHD_2"/>
    <property type="match status" value="1"/>
</dbReference>
<dbReference type="GO" id="GO:0008270">
    <property type="term" value="F:zinc ion binding"/>
    <property type="evidence" value="ECO:0007669"/>
    <property type="project" value="UniProtKB-KW"/>
</dbReference>
<dbReference type="GO" id="GO:0003688">
    <property type="term" value="F:DNA replication origin binding"/>
    <property type="evidence" value="ECO:0007669"/>
    <property type="project" value="TreeGrafter"/>
</dbReference>
<protein>
    <recommendedName>
        <fullName evidence="3">Origin recognition complex subunit 4</fullName>
    </recommendedName>
</protein>
<dbReference type="FunFam" id="3.40.50.300:FF:001597">
    <property type="entry name" value="Origin recognition complex subunit Orc4"/>
    <property type="match status" value="1"/>
</dbReference>
<evidence type="ECO:0000256" key="3">
    <source>
        <dbReference type="ARBA" id="ARBA00019083"/>
    </source>
</evidence>
<comment type="similarity">
    <text evidence="2">Belongs to the ORC4 family.</text>
</comment>
<keyword evidence="9" id="KW-0539">Nucleus</keyword>
<dbReference type="InterPro" id="IPR003593">
    <property type="entry name" value="AAA+_ATPase"/>
</dbReference>
<dbReference type="Gene3D" id="3.30.40.10">
    <property type="entry name" value="Zinc/RING finger domain, C3HC4 (zinc finger)"/>
    <property type="match status" value="1"/>
</dbReference>
<evidence type="ECO:0000256" key="8">
    <source>
        <dbReference type="ARBA" id="ARBA00023125"/>
    </source>
</evidence>
<keyword evidence="5" id="KW-0479">Metal-binding</keyword>
<comment type="caution">
    <text evidence="13">The sequence shown here is derived from an EMBL/GenBank/DDBJ whole genome shotgun (WGS) entry which is preliminary data.</text>
</comment>
<keyword evidence="14" id="KW-1185">Reference proteome</keyword>
<dbReference type="GO" id="GO:0006270">
    <property type="term" value="P:DNA replication initiation"/>
    <property type="evidence" value="ECO:0007669"/>
    <property type="project" value="TreeGrafter"/>
</dbReference>
<dbReference type="InterPro" id="IPR032705">
    <property type="entry name" value="ORC4_C"/>
</dbReference>
<name>A0AAJ0M2V3_9PEZI</name>
<sequence>MPRSNGTNAARKRTRSQNEEDLSSTAKKRRIKSSEDSPATDGGASQAREVSSTANKPLGRTRRVLTARAANGTSADPRKEETESAKRPAHHTKGQTASKELQSSIGFEKSSAYDVPDSGEDELSTAGVTGRVKRQRPCGAQTARDTIDSSVAVRGNGPWKKRRGRPSKRDREVQAQAETGSASFKEAPAGPKAAQLPRQSIGREGPPCDSPHAQIQEVDDDGAATDDLRVDKTGRTRSTANGKPAHKPEVPKGILTPRKPKDDVGRQQKRVAFDDGADEEAVEELAAQTPSRSARKHSQKAKTVDEPQLDHELEDAKQASDEESGGDEVDYDAVCAICSRPDSTPENDIVFCDNCDIAVHQECYGLAEIPEGDWLCRSCSQDDASSATLGAASRTNAPAVVAQENQRPNVPNFEQHLRAAQRVLLDRCAGRRRIKLRGQDEAYEKAYRLVEQTVVAGEGNSMMVIGARGCGKTTLVETIITEMSKRHDDQFHVVRLNGFIHTDDKLALREIWRQLGKEMEVEDELVNQTTNYADTMASLLALLSHPSEIAETQDGITSKSIIFVIDEFDLFATHARQTLLYNLFDIAQARKAPIAVLGLTTRIDVVESLEKRVKSRFSHRYVYLSLPKSLPAYWDVCRQGLTVDDEDMVLEGIDPKLKGHRSFWDWWNGMLESLHNTQGFVDHLESHFYNTKSVSAFLTTCIVPLAALSPAAPSLQMPPATGPSVSLEAADSKLHLLGSLSDLDLSMLIAAARLDIVAHTDTVNFAMAYDEYTSLMGRQRVQSASSGMLALGGGARVWGRGPAGIAWERLVTLGLLVPAAAGGRGTAGLGGLDAKMWKVDVALEEIPAVTKLNAVLARWCREI</sequence>
<keyword evidence="6 10" id="KW-0863">Zinc-finger</keyword>
<dbReference type="GO" id="GO:0005524">
    <property type="term" value="F:ATP binding"/>
    <property type="evidence" value="ECO:0007669"/>
    <property type="project" value="InterPro"/>
</dbReference>
<dbReference type="GO" id="GO:0005664">
    <property type="term" value="C:nuclear origin of replication recognition complex"/>
    <property type="evidence" value="ECO:0007669"/>
    <property type="project" value="TreeGrafter"/>
</dbReference>
<comment type="subcellular location">
    <subcellularLocation>
        <location evidence="1">Nucleus</location>
    </subcellularLocation>
</comment>
<dbReference type="CDD" id="cd15492">
    <property type="entry name" value="PHD_BRPF_JADE_like"/>
    <property type="match status" value="1"/>
</dbReference>
<dbReference type="GO" id="GO:0016887">
    <property type="term" value="F:ATP hydrolysis activity"/>
    <property type="evidence" value="ECO:0007669"/>
    <property type="project" value="InterPro"/>
</dbReference>
<reference evidence="13" key="2">
    <citation type="submission" date="2023-06" db="EMBL/GenBank/DDBJ databases">
        <authorList>
            <consortium name="Lawrence Berkeley National Laboratory"/>
            <person name="Mondo S.J."/>
            <person name="Hensen N."/>
            <person name="Bonometti L."/>
            <person name="Westerberg I."/>
            <person name="Brannstrom I.O."/>
            <person name="Guillou S."/>
            <person name="Cros-Aarteil S."/>
            <person name="Calhoun S."/>
            <person name="Haridas S."/>
            <person name="Kuo A."/>
            <person name="Pangilinan J."/>
            <person name="Riley R."/>
            <person name="Labutti K."/>
            <person name="Andreopoulos B."/>
            <person name="Lipzen A."/>
            <person name="Chen C."/>
            <person name="Yanf M."/>
            <person name="Daum C."/>
            <person name="Ng V."/>
            <person name="Clum A."/>
            <person name="Steindorff A."/>
            <person name="Ohm R."/>
            <person name="Martin F."/>
            <person name="Silar P."/>
            <person name="Natvig D."/>
            <person name="Lalanne C."/>
            <person name="Gautier V."/>
            <person name="Ament-Velasquez S.L."/>
            <person name="Kruys A."/>
            <person name="Hutchinson M.I."/>
            <person name="Powell A.J."/>
            <person name="Barry K."/>
            <person name="Miller A.N."/>
            <person name="Grigoriev I.V."/>
            <person name="Debuchy R."/>
            <person name="Gladieux P."/>
            <person name="Thoren M.H."/>
            <person name="Johannesson H."/>
        </authorList>
    </citation>
    <scope>NUCLEOTIDE SEQUENCE</scope>
    <source>
        <strain evidence="13">CBS 333.67</strain>
    </source>
</reference>
<dbReference type="Pfam" id="PF14629">
    <property type="entry name" value="ORC4_C"/>
    <property type="match status" value="1"/>
</dbReference>
<dbReference type="Pfam" id="PF00004">
    <property type="entry name" value="AAA"/>
    <property type="match status" value="1"/>
</dbReference>
<dbReference type="PROSITE" id="PS50016">
    <property type="entry name" value="ZF_PHD_2"/>
    <property type="match status" value="1"/>
</dbReference>
<evidence type="ECO:0000256" key="11">
    <source>
        <dbReference type="SAM" id="MobiDB-lite"/>
    </source>
</evidence>
<dbReference type="Proteomes" id="UP001273166">
    <property type="component" value="Unassembled WGS sequence"/>
</dbReference>
<dbReference type="CDD" id="cd00009">
    <property type="entry name" value="AAA"/>
    <property type="match status" value="1"/>
</dbReference>